<organism evidence="2 3">
    <name type="scientific">Fusarium solani</name>
    <name type="common">Filamentous fungus</name>
    <dbReference type="NCBI Taxonomy" id="169388"/>
    <lineage>
        <taxon>Eukaryota</taxon>
        <taxon>Fungi</taxon>
        <taxon>Dikarya</taxon>
        <taxon>Ascomycota</taxon>
        <taxon>Pezizomycotina</taxon>
        <taxon>Sordariomycetes</taxon>
        <taxon>Hypocreomycetidae</taxon>
        <taxon>Hypocreales</taxon>
        <taxon>Nectriaceae</taxon>
        <taxon>Fusarium</taxon>
        <taxon>Fusarium solani species complex</taxon>
    </lineage>
</organism>
<feature type="region of interest" description="Disordered" evidence="1">
    <location>
        <begin position="57"/>
        <end position="98"/>
    </location>
</feature>
<proteinExistence type="predicted"/>
<keyword evidence="3" id="KW-1185">Reference proteome</keyword>
<dbReference type="AlphaFoldDB" id="A0A9P9KZJ9"/>
<feature type="compositionally biased region" description="Polar residues" evidence="1">
    <location>
        <begin position="73"/>
        <end position="89"/>
    </location>
</feature>
<reference evidence="2" key="1">
    <citation type="journal article" date="2021" name="Nat. Commun.">
        <title>Genetic determinants of endophytism in the Arabidopsis root mycobiome.</title>
        <authorList>
            <person name="Mesny F."/>
            <person name="Miyauchi S."/>
            <person name="Thiergart T."/>
            <person name="Pickel B."/>
            <person name="Atanasova L."/>
            <person name="Karlsson M."/>
            <person name="Huettel B."/>
            <person name="Barry K.W."/>
            <person name="Haridas S."/>
            <person name="Chen C."/>
            <person name="Bauer D."/>
            <person name="Andreopoulos W."/>
            <person name="Pangilinan J."/>
            <person name="LaButti K."/>
            <person name="Riley R."/>
            <person name="Lipzen A."/>
            <person name="Clum A."/>
            <person name="Drula E."/>
            <person name="Henrissat B."/>
            <person name="Kohler A."/>
            <person name="Grigoriev I.V."/>
            <person name="Martin F.M."/>
            <person name="Hacquard S."/>
        </authorList>
    </citation>
    <scope>NUCLEOTIDE SEQUENCE</scope>
    <source>
        <strain evidence="2">FSSC 5 MPI-SDFR-AT-0091</strain>
    </source>
</reference>
<protein>
    <submittedName>
        <fullName evidence="2">Uncharacterized protein</fullName>
    </submittedName>
</protein>
<accession>A0A9P9KZJ9</accession>
<sequence length="167" mass="17611">MMAFSSCPLGCSTVPCFLPASQGKAAATFTPVRPAASSALCRRECIVEVCSRLASMPSASPHQRSTSHKSPHPTVSQPHVPRTAQSTGSEAKKAGRRPVLSHTGWTRTLYEVPCSLFPVAGGDDSLTQESVSISSCIQEVGTGGSSLTTRLRPDRQVSFCEAMFAAL</sequence>
<gene>
    <name evidence="2" type="ORF">B0J15DRAFT_216802</name>
</gene>
<evidence type="ECO:0000313" key="2">
    <source>
        <dbReference type="EMBL" id="KAH7271483.1"/>
    </source>
</evidence>
<name>A0A9P9KZJ9_FUSSL</name>
<dbReference type="EMBL" id="JAGTJS010000004">
    <property type="protein sequence ID" value="KAH7271483.1"/>
    <property type="molecule type" value="Genomic_DNA"/>
</dbReference>
<evidence type="ECO:0000313" key="3">
    <source>
        <dbReference type="Proteomes" id="UP000736672"/>
    </source>
</evidence>
<comment type="caution">
    <text evidence="2">The sequence shown here is derived from an EMBL/GenBank/DDBJ whole genome shotgun (WGS) entry which is preliminary data.</text>
</comment>
<evidence type="ECO:0000256" key="1">
    <source>
        <dbReference type="SAM" id="MobiDB-lite"/>
    </source>
</evidence>
<dbReference type="Proteomes" id="UP000736672">
    <property type="component" value="Unassembled WGS sequence"/>
</dbReference>